<sequence>MSKRILIVIYILSTLILFTGCSKAIQKGNVFSEADAIALVLKDFPQFPDRVGEVNSTEVITGGLYPGLCVKVDFITEVIKQENNKFTVKLIKEWNFEINGLRPVSYWTYEVEPHYMVLVDTYDMDYFVPLAK</sequence>
<organism evidence="1 2">
    <name type="scientific">Serpentinicella alkaliphila</name>
    <dbReference type="NCBI Taxonomy" id="1734049"/>
    <lineage>
        <taxon>Bacteria</taxon>
        <taxon>Bacillati</taxon>
        <taxon>Bacillota</taxon>
        <taxon>Clostridia</taxon>
        <taxon>Peptostreptococcales</taxon>
        <taxon>Natronincolaceae</taxon>
        <taxon>Serpentinicella</taxon>
    </lineage>
</organism>
<protein>
    <submittedName>
        <fullName evidence="1">Uncharacterized protein</fullName>
    </submittedName>
</protein>
<keyword evidence="2" id="KW-1185">Reference proteome</keyword>
<dbReference type="OrthoDB" id="1809934at2"/>
<name>A0A4R2TE89_9FIRM</name>
<reference evidence="1 2" key="1">
    <citation type="submission" date="2019-03" db="EMBL/GenBank/DDBJ databases">
        <title>Genomic Encyclopedia of Type Strains, Phase IV (KMG-IV): sequencing the most valuable type-strain genomes for metagenomic binning, comparative biology and taxonomic classification.</title>
        <authorList>
            <person name="Goeker M."/>
        </authorList>
    </citation>
    <scope>NUCLEOTIDE SEQUENCE [LARGE SCALE GENOMIC DNA]</scope>
    <source>
        <strain evidence="1 2">DSM 100013</strain>
    </source>
</reference>
<accession>A0A4R2TE89</accession>
<dbReference type="EMBL" id="SLYC01000059">
    <property type="protein sequence ID" value="TCP95488.1"/>
    <property type="molecule type" value="Genomic_DNA"/>
</dbReference>
<gene>
    <name evidence="1" type="ORF">EDD79_10593</name>
</gene>
<evidence type="ECO:0000313" key="2">
    <source>
        <dbReference type="Proteomes" id="UP000295504"/>
    </source>
</evidence>
<evidence type="ECO:0000313" key="1">
    <source>
        <dbReference type="EMBL" id="TCP95488.1"/>
    </source>
</evidence>
<dbReference type="RefSeq" id="WP_132849673.1">
    <property type="nucleotide sequence ID" value="NZ_CP058648.1"/>
</dbReference>
<dbReference type="AlphaFoldDB" id="A0A4R2TE89"/>
<comment type="caution">
    <text evidence="1">The sequence shown here is derived from an EMBL/GenBank/DDBJ whole genome shotgun (WGS) entry which is preliminary data.</text>
</comment>
<dbReference type="PROSITE" id="PS51257">
    <property type="entry name" value="PROKAR_LIPOPROTEIN"/>
    <property type="match status" value="1"/>
</dbReference>
<proteinExistence type="predicted"/>
<dbReference type="Proteomes" id="UP000295504">
    <property type="component" value="Unassembled WGS sequence"/>
</dbReference>